<evidence type="ECO:0000313" key="7">
    <source>
        <dbReference type="EMBL" id="ADO83865.1"/>
    </source>
</evidence>
<dbReference type="PRINTS" id="PR00415">
    <property type="entry name" value="ACONITASE"/>
</dbReference>
<evidence type="ECO:0000259" key="5">
    <source>
        <dbReference type="Pfam" id="PF00330"/>
    </source>
</evidence>
<dbReference type="InterPro" id="IPR050926">
    <property type="entry name" value="Aconitase/IPM_isomerase"/>
</dbReference>
<keyword evidence="2" id="KW-0479">Metal-binding</keyword>
<keyword evidence="7" id="KW-0456">Lyase</keyword>
<dbReference type="InterPro" id="IPR015928">
    <property type="entry name" value="Aconitase/3IPM_dehydase_swvl"/>
</dbReference>
<evidence type="ECO:0000256" key="3">
    <source>
        <dbReference type="ARBA" id="ARBA00023004"/>
    </source>
</evidence>
<dbReference type="Proteomes" id="UP000006875">
    <property type="component" value="Plasmid pILYOP01"/>
</dbReference>
<proteinExistence type="predicted"/>
<dbReference type="Pfam" id="PF00330">
    <property type="entry name" value="Aconitase"/>
    <property type="match status" value="1"/>
</dbReference>
<gene>
    <name evidence="7" type="ordered locus">Ilyop_2099</name>
</gene>
<sequence>MGLTIAEKIIKNHLVDGDMTTGSEIGIIFDHTLTHDVTGTLGYLAFETMNIPKVKAELSLSYVDHNLLQADYKNMDDHMFLKSTAEKFGVILSRAGNGICHSIHYQRFGKPGKTLIGSDSHSTTGGGLGVLCIGAGALDVAMSMAGEAYYLQMPEIVKVELKGKLSPGVAAKDIILELLRRIGVKGGLGKIMEYSGKGVNSLSVPERATITNMGAEVGATTSIFPSDEITKEFLVKQGREKDFVEIKADEDAVYSEVITIDLDTLMPLVAMPSMPDNVVKVSELEQVKVNQVFIGSCTNGSYADIAKAAKVLKGKKVHPDVSLSVSAGTRQTFQELMRDGIIADLVTSGARIMENSCGACTGIGQAPNTGGVSVRTSNRNFKGRSGTMDAKLYLVSPETAAATAITGYVSQVLDGENAQVLENIGEPEVYHIDDTMFIYPPEDGSGVEIYRGPNIKPLPIPEILIGNLEVPVVGKFGDNITTDDITPASATFSALRSNVPEISKITFMGRDTDFVERAKKMERSIIVGGENYGQGSSREHAAVAPMYLGVKAVIAKSIARIHKANLINFGVLPLVFKNKEDYDKIDREDILFIENIVDQIKSKKVTVLNKTKDISFEVEIEVTDREATILASGGKLNFVKNKNKKI</sequence>
<evidence type="ECO:0000313" key="8">
    <source>
        <dbReference type="Proteomes" id="UP000006875"/>
    </source>
</evidence>
<dbReference type="Gene3D" id="3.20.19.10">
    <property type="entry name" value="Aconitase, domain 4"/>
    <property type="match status" value="1"/>
</dbReference>
<protein>
    <submittedName>
        <fullName evidence="7">Aconitase</fullName>
        <ecNumber evidence="7">4.2.1.3</ecNumber>
    </submittedName>
</protein>
<keyword evidence="3" id="KW-0408">Iron</keyword>
<feature type="domain" description="Aconitase A/isopropylmalate dehydratase small subunit swivel" evidence="6">
    <location>
        <begin position="513"/>
        <end position="578"/>
    </location>
</feature>
<dbReference type="Gene3D" id="3.30.499.10">
    <property type="entry name" value="Aconitase, domain 3"/>
    <property type="match status" value="2"/>
</dbReference>
<dbReference type="OrthoDB" id="9764318at2"/>
<accession>E3HBV3</accession>
<dbReference type="InterPro" id="IPR001030">
    <property type="entry name" value="Acoase/IPM_deHydtase_lsu_aba"/>
</dbReference>
<evidence type="ECO:0000256" key="1">
    <source>
        <dbReference type="ARBA" id="ARBA00001966"/>
    </source>
</evidence>
<dbReference type="Pfam" id="PF00694">
    <property type="entry name" value="Aconitase_C"/>
    <property type="match status" value="1"/>
</dbReference>
<dbReference type="HOGENOM" id="CLU_006714_2_3_0"/>
<dbReference type="EMBL" id="CP002282">
    <property type="protein sequence ID" value="ADO83865.1"/>
    <property type="molecule type" value="Genomic_DNA"/>
</dbReference>
<reference evidence="7 8" key="1">
    <citation type="journal article" date="2010" name="Stand. Genomic Sci.">
        <title>Complete genome sequence of Ilyobacter polytropus type strain (CuHbu1).</title>
        <authorList>
            <person name="Sikorski J."/>
            <person name="Chertkov O."/>
            <person name="Lapidus A."/>
            <person name="Nolan M."/>
            <person name="Lucas S."/>
            <person name="Del Rio T.G."/>
            <person name="Tice H."/>
            <person name="Cheng J.F."/>
            <person name="Tapia R."/>
            <person name="Han C."/>
            <person name="Goodwin L."/>
            <person name="Pitluck S."/>
            <person name="Liolios K."/>
            <person name="Ivanova N."/>
            <person name="Mavromatis K."/>
            <person name="Mikhailova N."/>
            <person name="Pati A."/>
            <person name="Chen A."/>
            <person name="Palaniappan K."/>
            <person name="Land M."/>
            <person name="Hauser L."/>
            <person name="Chang Y.J."/>
            <person name="Jeffries C.D."/>
            <person name="Brambilla E."/>
            <person name="Yasawong M."/>
            <person name="Rohde M."/>
            <person name="Pukall R."/>
            <person name="Spring S."/>
            <person name="Goker M."/>
            <person name="Woyke T."/>
            <person name="Bristow J."/>
            <person name="Eisen J.A."/>
            <person name="Markowitz V."/>
            <person name="Hugenholtz P."/>
            <person name="Kyrpides N.C."/>
            <person name="Klenk H.P."/>
        </authorList>
    </citation>
    <scope>NUCLEOTIDE SEQUENCE [LARGE SCALE GENOMIC DNA]</scope>
    <source>
        <strain evidence="8">ATCC 51220 / DSM 2926 / LMG 16218 / CuHBu1</strain>
        <plasmid evidence="8">pILYOP01</plasmid>
    </source>
</reference>
<comment type="cofactor">
    <cofactor evidence="1">
        <name>[4Fe-4S] cluster</name>
        <dbReference type="ChEBI" id="CHEBI:49883"/>
    </cofactor>
</comment>
<evidence type="ECO:0000259" key="6">
    <source>
        <dbReference type="Pfam" id="PF00694"/>
    </source>
</evidence>
<dbReference type="PANTHER" id="PTHR43160">
    <property type="entry name" value="ACONITATE HYDRATASE B"/>
    <property type="match status" value="1"/>
</dbReference>
<dbReference type="InterPro" id="IPR015931">
    <property type="entry name" value="Acnase/IPM_dHydase_lsu_aba_1/3"/>
</dbReference>
<dbReference type="NCBIfam" id="TIGR01342">
    <property type="entry name" value="acon_putative"/>
    <property type="match status" value="1"/>
</dbReference>
<keyword evidence="8" id="KW-1185">Reference proteome</keyword>
<dbReference type="GO" id="GO:0046872">
    <property type="term" value="F:metal ion binding"/>
    <property type="evidence" value="ECO:0007669"/>
    <property type="project" value="UniProtKB-KW"/>
</dbReference>
<dbReference type="AlphaFoldDB" id="E3HBV3"/>
<dbReference type="PANTHER" id="PTHR43160:SF3">
    <property type="entry name" value="ACONITATE HYDRATASE, MITOCHONDRIAL"/>
    <property type="match status" value="1"/>
</dbReference>
<dbReference type="PROSITE" id="PS00450">
    <property type="entry name" value="ACONITASE_1"/>
    <property type="match status" value="1"/>
</dbReference>
<dbReference type="InterPro" id="IPR000573">
    <property type="entry name" value="AconitaseA/IPMdHydase_ssu_swvl"/>
</dbReference>
<dbReference type="RefSeq" id="WP_013388527.1">
    <property type="nucleotide sequence ID" value="NC_014633.1"/>
</dbReference>
<dbReference type="KEGG" id="ipo:Ilyop_2099"/>
<dbReference type="UniPathway" id="UPA00223">
    <property type="reaction ID" value="UER00718"/>
</dbReference>
<dbReference type="InterPro" id="IPR018136">
    <property type="entry name" value="Aconitase_4Fe-4S_BS"/>
</dbReference>
<dbReference type="InterPro" id="IPR036008">
    <property type="entry name" value="Aconitase_4Fe-4S_dom"/>
</dbReference>
<dbReference type="SUPFAM" id="SSF52016">
    <property type="entry name" value="LeuD/IlvD-like"/>
    <property type="match status" value="1"/>
</dbReference>
<dbReference type="GO" id="GO:0003994">
    <property type="term" value="F:aconitate hydratase activity"/>
    <property type="evidence" value="ECO:0007669"/>
    <property type="project" value="UniProtKB-EC"/>
</dbReference>
<dbReference type="NCBIfam" id="NF005558">
    <property type="entry name" value="PRK07229.1"/>
    <property type="match status" value="1"/>
</dbReference>
<keyword evidence="7" id="KW-0614">Plasmid</keyword>
<dbReference type="GO" id="GO:0006099">
    <property type="term" value="P:tricarboxylic acid cycle"/>
    <property type="evidence" value="ECO:0007669"/>
    <property type="project" value="UniProtKB-UniPathway"/>
</dbReference>
<keyword evidence="4" id="KW-0411">Iron-sulfur</keyword>
<feature type="domain" description="Aconitase/3-isopropylmalate dehydratase large subunit alpha/beta/alpha" evidence="5">
    <location>
        <begin position="7"/>
        <end position="284"/>
    </location>
</feature>
<organism evidence="7 8">
    <name type="scientific">Ilyobacter polytropus (strain ATCC 51220 / DSM 2926 / LMG 16218 / CuHBu1)</name>
    <dbReference type="NCBI Taxonomy" id="572544"/>
    <lineage>
        <taxon>Bacteria</taxon>
        <taxon>Fusobacteriati</taxon>
        <taxon>Fusobacteriota</taxon>
        <taxon>Fusobacteriia</taxon>
        <taxon>Fusobacteriales</taxon>
        <taxon>Fusobacteriaceae</taxon>
        <taxon>Ilyobacter</taxon>
    </lineage>
</organism>
<evidence type="ECO:0000256" key="4">
    <source>
        <dbReference type="ARBA" id="ARBA00023014"/>
    </source>
</evidence>
<geneLocation type="plasmid" evidence="7 8">
    <name>pILYOP01</name>
</geneLocation>
<name>E3HBV3_ILYPC</name>
<dbReference type="InterPro" id="IPR006250">
    <property type="entry name" value="Aconitase_put"/>
</dbReference>
<dbReference type="GO" id="GO:0005829">
    <property type="term" value="C:cytosol"/>
    <property type="evidence" value="ECO:0007669"/>
    <property type="project" value="TreeGrafter"/>
</dbReference>
<evidence type="ECO:0000256" key="2">
    <source>
        <dbReference type="ARBA" id="ARBA00022723"/>
    </source>
</evidence>
<dbReference type="GO" id="GO:0051539">
    <property type="term" value="F:4 iron, 4 sulfur cluster binding"/>
    <property type="evidence" value="ECO:0007669"/>
    <property type="project" value="TreeGrafter"/>
</dbReference>
<dbReference type="EC" id="4.2.1.3" evidence="7"/>
<dbReference type="SUPFAM" id="SSF53732">
    <property type="entry name" value="Aconitase iron-sulfur domain"/>
    <property type="match status" value="1"/>
</dbReference>